<evidence type="ECO:0000256" key="4">
    <source>
        <dbReference type="ARBA" id="ARBA00022801"/>
    </source>
</evidence>
<keyword evidence="9" id="KW-0233">DNA recombination</keyword>
<dbReference type="Proteomes" id="UP000460718">
    <property type="component" value="Unassembled WGS sequence"/>
</dbReference>
<dbReference type="InterPro" id="IPR036397">
    <property type="entry name" value="RNaseH_sf"/>
</dbReference>
<evidence type="ECO:0000256" key="7">
    <source>
        <dbReference type="ARBA" id="ARBA00022918"/>
    </source>
</evidence>
<dbReference type="InterPro" id="IPR012337">
    <property type="entry name" value="RNaseH-like_sf"/>
</dbReference>
<keyword evidence="5" id="KW-0460">Magnesium</keyword>
<gene>
    <name evidence="13" type="ORF">PF011_g24663</name>
</gene>
<evidence type="ECO:0000313" key="14">
    <source>
        <dbReference type="Proteomes" id="UP000460718"/>
    </source>
</evidence>
<evidence type="ECO:0000256" key="10">
    <source>
        <dbReference type="ARBA" id="ARBA00023268"/>
    </source>
</evidence>
<name>A0A6A3I1S5_9STRA</name>
<feature type="domain" description="Retroviral polymerase SH3-like" evidence="12">
    <location>
        <begin position="67"/>
        <end position="121"/>
    </location>
</feature>
<evidence type="ECO:0000256" key="5">
    <source>
        <dbReference type="ARBA" id="ARBA00022842"/>
    </source>
</evidence>
<dbReference type="Pfam" id="PF25597">
    <property type="entry name" value="SH3_retrovirus"/>
    <property type="match status" value="1"/>
</dbReference>
<dbReference type="GO" id="GO:0046872">
    <property type="term" value="F:metal ion binding"/>
    <property type="evidence" value="ECO:0007669"/>
    <property type="project" value="UniProtKB-KW"/>
</dbReference>
<dbReference type="GO" id="GO:0003964">
    <property type="term" value="F:RNA-directed DNA polymerase activity"/>
    <property type="evidence" value="ECO:0007669"/>
    <property type="project" value="UniProtKB-KW"/>
</dbReference>
<dbReference type="GO" id="GO:0003676">
    <property type="term" value="F:nucleic acid binding"/>
    <property type="evidence" value="ECO:0007669"/>
    <property type="project" value="InterPro"/>
</dbReference>
<evidence type="ECO:0000256" key="2">
    <source>
        <dbReference type="ARBA" id="ARBA00022723"/>
    </source>
</evidence>
<evidence type="ECO:0000256" key="8">
    <source>
        <dbReference type="ARBA" id="ARBA00022932"/>
    </source>
</evidence>
<keyword evidence="6" id="KW-0229">DNA integration</keyword>
<dbReference type="Gene3D" id="3.30.420.10">
    <property type="entry name" value="Ribonuclease H-like superfamily/Ribonuclease H"/>
    <property type="match status" value="1"/>
</dbReference>
<dbReference type="GO" id="GO:0016787">
    <property type="term" value="F:hydrolase activity"/>
    <property type="evidence" value="ECO:0007669"/>
    <property type="project" value="UniProtKB-KW"/>
</dbReference>
<protein>
    <submittedName>
        <fullName evidence="13">Uncharacterized protein</fullName>
    </submittedName>
</protein>
<evidence type="ECO:0000256" key="1">
    <source>
        <dbReference type="ARBA" id="ARBA00022722"/>
    </source>
</evidence>
<dbReference type="CDD" id="cd09272">
    <property type="entry name" value="RNase_HI_RT_Ty1"/>
    <property type="match status" value="1"/>
</dbReference>
<comment type="caution">
    <text evidence="13">The sequence shown here is derived from an EMBL/GenBank/DDBJ whole genome shotgun (WGS) entry which is preliminary data.</text>
</comment>
<dbReference type="EMBL" id="QXFW01002844">
    <property type="protein sequence ID" value="KAE8974955.1"/>
    <property type="molecule type" value="Genomic_DNA"/>
</dbReference>
<evidence type="ECO:0000259" key="11">
    <source>
        <dbReference type="Pfam" id="PF07727"/>
    </source>
</evidence>
<evidence type="ECO:0000313" key="13">
    <source>
        <dbReference type="EMBL" id="KAE8974955.1"/>
    </source>
</evidence>
<dbReference type="InterPro" id="IPR039537">
    <property type="entry name" value="Retrotran_Ty1/copia-like"/>
</dbReference>
<reference evidence="13 14" key="1">
    <citation type="submission" date="2018-09" db="EMBL/GenBank/DDBJ databases">
        <title>Genomic investigation of the strawberry pathogen Phytophthora fragariae indicates pathogenicity is determined by transcriptional variation in three key races.</title>
        <authorList>
            <person name="Adams T.M."/>
            <person name="Armitage A.D."/>
            <person name="Sobczyk M.K."/>
            <person name="Bates H.J."/>
            <person name="Dunwell J.M."/>
            <person name="Nellist C.F."/>
            <person name="Harrison R.J."/>
        </authorList>
    </citation>
    <scope>NUCLEOTIDE SEQUENCE [LARGE SCALE GENOMIC DNA]</scope>
    <source>
        <strain evidence="13 14">SCRP245</strain>
    </source>
</reference>
<accession>A0A6A3I1S5</accession>
<keyword evidence="1" id="KW-0540">Nuclease</keyword>
<organism evidence="13 14">
    <name type="scientific">Phytophthora fragariae</name>
    <dbReference type="NCBI Taxonomy" id="53985"/>
    <lineage>
        <taxon>Eukaryota</taxon>
        <taxon>Sar</taxon>
        <taxon>Stramenopiles</taxon>
        <taxon>Oomycota</taxon>
        <taxon>Peronosporomycetes</taxon>
        <taxon>Peronosporales</taxon>
        <taxon>Peronosporaceae</taxon>
        <taxon>Phytophthora</taxon>
    </lineage>
</organism>
<keyword evidence="8" id="KW-0239">DNA-directed DNA polymerase</keyword>
<sequence>MNRSIVEMARCMLYHEGIDKKWWAEAVNTSAWIINRIPNTVTVKTPYEIVYQKKPQLKNLKVFGALGYGHIPDEKRRKLDAKAFKCRFLGYEDVVKGYRVLNVEIGQVKIVRTVKFMETTSTGDFMTEVEGDDKDEDVAAPHAIAPSRGQTQTLTIFNDEVVPLQHEVTTETAIVPAPSHSMITRSRTRHIEETTDPEEAEGRKKQIVAPSAIGTKRQKVSQARVKPSDELLAIEGGQLMAATEEVPKTYAEATTRQDQDEWKKAIASELKSLIVNKTWKLVPKPAHQRPIGCRWVFGLKRDEKGQVVRYKARLVAKGYSQRHCIDYEETYSPVAYLNSIRAMLAKCSAEGMEIEQCDDDTAFRYGKLKEEIYMELPEGLRELLELAEAQGEDDVVYVLLQILTGHCGAPVMWRSTFQKTVALSSTEAEYMALSDCVKECVWMRRLLIGAEQVGATVIYEDNQGAMALAKNVGYQARTKHIDIRYHFIREKVVSNEVELEYVDTKNQLADFMTMGLSSKTLRYLIMRSNVGPKLETSN</sequence>
<proteinExistence type="predicted"/>
<evidence type="ECO:0000256" key="3">
    <source>
        <dbReference type="ARBA" id="ARBA00022759"/>
    </source>
</evidence>
<dbReference type="PANTHER" id="PTHR42648">
    <property type="entry name" value="TRANSPOSASE, PUTATIVE-RELATED"/>
    <property type="match status" value="1"/>
</dbReference>
<dbReference type="GO" id="GO:0015074">
    <property type="term" value="P:DNA integration"/>
    <property type="evidence" value="ECO:0007669"/>
    <property type="project" value="UniProtKB-KW"/>
</dbReference>
<keyword evidence="2" id="KW-0479">Metal-binding</keyword>
<dbReference type="InterPro" id="IPR013103">
    <property type="entry name" value="RVT_2"/>
</dbReference>
<evidence type="ECO:0000259" key="12">
    <source>
        <dbReference type="Pfam" id="PF25597"/>
    </source>
</evidence>
<dbReference type="GO" id="GO:0003887">
    <property type="term" value="F:DNA-directed DNA polymerase activity"/>
    <property type="evidence" value="ECO:0007669"/>
    <property type="project" value="UniProtKB-KW"/>
</dbReference>
<evidence type="ECO:0000256" key="9">
    <source>
        <dbReference type="ARBA" id="ARBA00023172"/>
    </source>
</evidence>
<feature type="domain" description="Reverse transcriptase Ty1/copia-type" evidence="11">
    <location>
        <begin position="276"/>
        <end position="422"/>
    </location>
</feature>
<dbReference type="SUPFAM" id="SSF53098">
    <property type="entry name" value="Ribonuclease H-like"/>
    <property type="match status" value="1"/>
</dbReference>
<dbReference type="PANTHER" id="PTHR42648:SF11">
    <property type="entry name" value="TRANSPOSON TY4-P GAG-POL POLYPROTEIN"/>
    <property type="match status" value="1"/>
</dbReference>
<dbReference type="GO" id="GO:0004519">
    <property type="term" value="F:endonuclease activity"/>
    <property type="evidence" value="ECO:0007669"/>
    <property type="project" value="UniProtKB-KW"/>
</dbReference>
<dbReference type="GO" id="GO:0006310">
    <property type="term" value="P:DNA recombination"/>
    <property type="evidence" value="ECO:0007669"/>
    <property type="project" value="UniProtKB-KW"/>
</dbReference>
<keyword evidence="8" id="KW-0808">Transferase</keyword>
<evidence type="ECO:0000256" key="6">
    <source>
        <dbReference type="ARBA" id="ARBA00022908"/>
    </source>
</evidence>
<keyword evidence="7" id="KW-0695">RNA-directed DNA polymerase</keyword>
<keyword evidence="3" id="KW-0255">Endonuclease</keyword>
<dbReference type="Pfam" id="PF07727">
    <property type="entry name" value="RVT_2"/>
    <property type="match status" value="1"/>
</dbReference>
<dbReference type="InterPro" id="IPR057670">
    <property type="entry name" value="SH3_retrovirus"/>
</dbReference>
<keyword evidence="4" id="KW-0378">Hydrolase</keyword>
<keyword evidence="10" id="KW-0511">Multifunctional enzyme</keyword>
<keyword evidence="8" id="KW-0548">Nucleotidyltransferase</keyword>
<dbReference type="AlphaFoldDB" id="A0A6A3I1S5"/>